<dbReference type="Pfam" id="PF23598">
    <property type="entry name" value="LRR_14"/>
    <property type="match status" value="1"/>
</dbReference>
<gene>
    <name evidence="11" type="ORF">Acr_00g0014230</name>
</gene>
<evidence type="ECO:0000256" key="3">
    <source>
        <dbReference type="ARBA" id="ARBA00022692"/>
    </source>
</evidence>
<dbReference type="PANTHER" id="PTHR48063">
    <property type="entry name" value="LRR RECEPTOR-LIKE KINASE"/>
    <property type="match status" value="1"/>
</dbReference>
<dbReference type="InterPro" id="IPR055414">
    <property type="entry name" value="LRR_R13L4/SHOC2-like"/>
</dbReference>
<keyword evidence="4" id="KW-0732">Signal</keyword>
<dbReference type="Proteomes" id="UP000585474">
    <property type="component" value="Unassembled WGS sequence"/>
</dbReference>
<keyword evidence="7" id="KW-0472">Membrane</keyword>
<dbReference type="InterPro" id="IPR032675">
    <property type="entry name" value="LRR_dom_sf"/>
</dbReference>
<dbReference type="EMBL" id="BJWL01000131">
    <property type="protein sequence ID" value="GFS30808.1"/>
    <property type="molecule type" value="Genomic_DNA"/>
</dbReference>
<comment type="caution">
    <text evidence="11">The sequence shown here is derived from an EMBL/GenBank/DDBJ whole genome shotgun (WGS) entry which is preliminary data.</text>
</comment>
<evidence type="ECO:0000256" key="2">
    <source>
        <dbReference type="ARBA" id="ARBA00022614"/>
    </source>
</evidence>
<dbReference type="FunFam" id="3.80.10.10:FF:000649">
    <property type="entry name" value="Leucine Rich Repeat family protein"/>
    <property type="match status" value="1"/>
</dbReference>
<evidence type="ECO:0000256" key="4">
    <source>
        <dbReference type="ARBA" id="ARBA00022729"/>
    </source>
</evidence>
<evidence type="ECO:0000256" key="5">
    <source>
        <dbReference type="ARBA" id="ARBA00022737"/>
    </source>
</evidence>
<feature type="domain" description="Leucine-rich repeat-containing N-terminal plant-type" evidence="9">
    <location>
        <begin position="102"/>
        <end position="137"/>
    </location>
</feature>
<evidence type="ECO:0000256" key="8">
    <source>
        <dbReference type="ARBA" id="ARBA00023180"/>
    </source>
</evidence>
<evidence type="ECO:0000259" key="10">
    <source>
        <dbReference type="Pfam" id="PF23598"/>
    </source>
</evidence>
<evidence type="ECO:0000313" key="12">
    <source>
        <dbReference type="Proteomes" id="UP000585474"/>
    </source>
</evidence>
<accession>A0A7J0DC31</accession>
<proteinExistence type="predicted"/>
<dbReference type="InterPro" id="IPR013210">
    <property type="entry name" value="LRR_N_plant-typ"/>
</dbReference>
<dbReference type="Pfam" id="PF08263">
    <property type="entry name" value="LRRNT_2"/>
    <property type="match status" value="1"/>
</dbReference>
<keyword evidence="12" id="KW-1185">Reference proteome</keyword>
<evidence type="ECO:0008006" key="13">
    <source>
        <dbReference type="Google" id="ProtNLM"/>
    </source>
</evidence>
<dbReference type="Pfam" id="PF00560">
    <property type="entry name" value="LRR_1"/>
    <property type="match status" value="1"/>
</dbReference>
<comment type="subcellular location">
    <subcellularLocation>
        <location evidence="1">Membrane</location>
        <topology evidence="1">Single-pass type I membrane protein</topology>
    </subcellularLocation>
</comment>
<evidence type="ECO:0000256" key="7">
    <source>
        <dbReference type="ARBA" id="ARBA00023136"/>
    </source>
</evidence>
<dbReference type="Gene3D" id="3.80.10.10">
    <property type="entry name" value="Ribonuclease Inhibitor"/>
    <property type="match status" value="3"/>
</dbReference>
<dbReference type="SUPFAM" id="SSF52047">
    <property type="entry name" value="RNI-like"/>
    <property type="match status" value="1"/>
</dbReference>
<feature type="domain" description="Disease resistance R13L4/SHOC-2-like LRR" evidence="10">
    <location>
        <begin position="283"/>
        <end position="465"/>
    </location>
</feature>
<keyword evidence="5" id="KW-0677">Repeat</keyword>
<keyword evidence="3" id="KW-0812">Transmembrane</keyword>
<dbReference type="OrthoDB" id="1060944at2759"/>
<dbReference type="InterPro" id="IPR001611">
    <property type="entry name" value="Leu-rich_rpt"/>
</dbReference>
<dbReference type="AlphaFoldDB" id="A0A7J0DC31"/>
<evidence type="ECO:0000256" key="6">
    <source>
        <dbReference type="ARBA" id="ARBA00022989"/>
    </source>
</evidence>
<organism evidence="11 12">
    <name type="scientific">Actinidia rufa</name>
    <dbReference type="NCBI Taxonomy" id="165716"/>
    <lineage>
        <taxon>Eukaryota</taxon>
        <taxon>Viridiplantae</taxon>
        <taxon>Streptophyta</taxon>
        <taxon>Embryophyta</taxon>
        <taxon>Tracheophyta</taxon>
        <taxon>Spermatophyta</taxon>
        <taxon>Magnoliopsida</taxon>
        <taxon>eudicotyledons</taxon>
        <taxon>Gunneridae</taxon>
        <taxon>Pentapetalae</taxon>
        <taxon>asterids</taxon>
        <taxon>Ericales</taxon>
        <taxon>Actinidiaceae</taxon>
        <taxon>Actinidia</taxon>
    </lineage>
</organism>
<keyword evidence="6" id="KW-1133">Transmembrane helix</keyword>
<dbReference type="PANTHER" id="PTHR48063:SF16">
    <property type="entry name" value="LRR RECEPTOR-LIKE SERINE_THREONINE-PROTEIN KINASE GSO1"/>
    <property type="match status" value="1"/>
</dbReference>
<dbReference type="FunFam" id="3.80.10.10:FF:000041">
    <property type="entry name" value="LRR receptor-like serine/threonine-protein kinase ERECTA"/>
    <property type="match status" value="1"/>
</dbReference>
<evidence type="ECO:0000313" key="11">
    <source>
        <dbReference type="EMBL" id="GFS30808.1"/>
    </source>
</evidence>
<reference evidence="12" key="1">
    <citation type="submission" date="2019-07" db="EMBL/GenBank/DDBJ databases">
        <title>De Novo Assembly of kiwifruit Actinidia rufa.</title>
        <authorList>
            <person name="Sugita-Konishi S."/>
            <person name="Sato K."/>
            <person name="Mori E."/>
            <person name="Abe Y."/>
            <person name="Kisaki G."/>
            <person name="Hamano K."/>
            <person name="Suezawa K."/>
            <person name="Otani M."/>
            <person name="Fukuda T."/>
            <person name="Manabe T."/>
            <person name="Gomi K."/>
            <person name="Tabuchi M."/>
            <person name="Akimitsu K."/>
            <person name="Kataoka I."/>
        </authorList>
    </citation>
    <scope>NUCLEOTIDE SEQUENCE [LARGE SCALE GENOMIC DNA]</scope>
    <source>
        <strain evidence="12">cv. Fuchu</strain>
    </source>
</reference>
<evidence type="ECO:0000259" key="9">
    <source>
        <dbReference type="Pfam" id="PF08263"/>
    </source>
</evidence>
<keyword evidence="2" id="KW-0433">Leucine-rich repeat</keyword>
<dbReference type="GO" id="GO:0016020">
    <property type="term" value="C:membrane"/>
    <property type="evidence" value="ECO:0007669"/>
    <property type="project" value="UniProtKB-SubCell"/>
</dbReference>
<dbReference type="SUPFAM" id="SSF52058">
    <property type="entry name" value="L domain-like"/>
    <property type="match status" value="1"/>
</dbReference>
<dbReference type="InterPro" id="IPR046956">
    <property type="entry name" value="RLP23-like"/>
</dbReference>
<sequence>MGRRKLRINTRGGSMAMNVALTNQPQSPSCSTETVRSSARAFFGKRLSDDQVRRSENIERVYVLLAKSAYPFKNRSSLYIAQLDVYLDAPTTLSIGSCIDIERKALLSFKQGLTDPSNRLSSWVGDDCCRWEGIRCSLETRHVLKLTLSLIGENSVHWLSGLSSLKYLNLGNVNLNLASTRWLETINSIPSLSELHLGGCQVSNLPSSLPSVNLTSLSVPDLSNNGFNSSIPNWLFNFTSLVDLNFRSNSLQGGLPNEFANLTCLQRIDLSENFYIGGHLSGNLGKLCNLKTLALSMNNISGELTEFIDGFSSCANVSLESLELGYNGLVGFLPKSWERLTSLKRLILWDNSFIGSIPQSIGNLPSLKELYLASNQMDGTIPESFGQLSALSTVDMSQNPWNAVITEAQLLNLTSLRELHISSTSPKTTLVFNVSSKWTPPFKLTYLSRESCQLGPKFPPWLRNQNELNTIKLHGTMISDSIPDWFLNLDLQVKELDLSRNQLRVVKQSWRRAYFRFFDDMKDQLLLVITMHVARQRR</sequence>
<protein>
    <recommendedName>
        <fullName evidence="13">Leucine-rich repeat-containing N-terminal plant-type domain-containing protein</fullName>
    </recommendedName>
</protein>
<name>A0A7J0DC31_9ERIC</name>
<keyword evidence="8" id="KW-0325">Glycoprotein</keyword>
<evidence type="ECO:0000256" key="1">
    <source>
        <dbReference type="ARBA" id="ARBA00004479"/>
    </source>
</evidence>